<comment type="similarity">
    <text evidence="1 7">Belongs to the acylphosphatase family.</text>
</comment>
<dbReference type="EC" id="3.6.1.7" evidence="2 5"/>
<dbReference type="AlphaFoldDB" id="A0A1T2L8H6"/>
<evidence type="ECO:0000256" key="6">
    <source>
        <dbReference type="RuleBase" id="RU000553"/>
    </source>
</evidence>
<keyword evidence="3 5" id="KW-0378">Hydrolase</keyword>
<feature type="active site" evidence="5">
    <location>
        <position position="37"/>
    </location>
</feature>
<accession>A0A1T2L8H6</accession>
<evidence type="ECO:0000256" key="2">
    <source>
        <dbReference type="ARBA" id="ARBA00012150"/>
    </source>
</evidence>
<evidence type="ECO:0000259" key="8">
    <source>
        <dbReference type="PROSITE" id="PS51160"/>
    </source>
</evidence>
<evidence type="ECO:0000313" key="10">
    <source>
        <dbReference type="Proteomes" id="UP000191110"/>
    </source>
</evidence>
<feature type="active site" evidence="5">
    <location>
        <position position="19"/>
    </location>
</feature>
<evidence type="ECO:0000256" key="1">
    <source>
        <dbReference type="ARBA" id="ARBA00005614"/>
    </source>
</evidence>
<dbReference type="Pfam" id="PF00708">
    <property type="entry name" value="Acylphosphatase"/>
    <property type="match status" value="1"/>
</dbReference>
<dbReference type="InterPro" id="IPR020456">
    <property type="entry name" value="Acylphosphatase"/>
</dbReference>
<dbReference type="OrthoDB" id="5295388at2"/>
<dbReference type="Gene3D" id="3.30.70.100">
    <property type="match status" value="1"/>
</dbReference>
<comment type="catalytic activity">
    <reaction evidence="4 5 6">
        <text>an acyl phosphate + H2O = a carboxylate + phosphate + H(+)</text>
        <dbReference type="Rhea" id="RHEA:14965"/>
        <dbReference type="ChEBI" id="CHEBI:15377"/>
        <dbReference type="ChEBI" id="CHEBI:15378"/>
        <dbReference type="ChEBI" id="CHEBI:29067"/>
        <dbReference type="ChEBI" id="CHEBI:43474"/>
        <dbReference type="ChEBI" id="CHEBI:59918"/>
        <dbReference type="EC" id="3.6.1.7"/>
    </reaction>
</comment>
<feature type="domain" description="Acylphosphatase-like" evidence="8">
    <location>
        <begin position="4"/>
        <end position="89"/>
    </location>
</feature>
<evidence type="ECO:0000256" key="5">
    <source>
        <dbReference type="PROSITE-ProRule" id="PRU00520"/>
    </source>
</evidence>
<dbReference type="PROSITE" id="PS00150">
    <property type="entry name" value="ACYLPHOSPHATASE_1"/>
    <property type="match status" value="1"/>
</dbReference>
<dbReference type="PANTHER" id="PTHR10029">
    <property type="entry name" value="ACYLPHOSPHATASE"/>
    <property type="match status" value="1"/>
</dbReference>
<dbReference type="EMBL" id="MPRL01000010">
    <property type="protein sequence ID" value="OOZ41403.1"/>
    <property type="molecule type" value="Genomic_DNA"/>
</dbReference>
<sequence>MTVCKRCRVTGRVQGVWFRATTQQRAAQLGLVGYARNLVDGTVEVLACGEEGQVDLLSEWLWLGSPGSQVDQVVCELADEIPPTTFTTQ</sequence>
<dbReference type="PANTHER" id="PTHR10029:SF3">
    <property type="entry name" value="ACYLPHOSPHATASE-RELATED"/>
    <property type="match status" value="1"/>
</dbReference>
<dbReference type="InterPro" id="IPR017968">
    <property type="entry name" value="Acylphosphatase_CS"/>
</dbReference>
<dbReference type="RefSeq" id="WP_078482779.1">
    <property type="nucleotide sequence ID" value="NZ_MPRL01000010.1"/>
</dbReference>
<dbReference type="Proteomes" id="UP000191110">
    <property type="component" value="Unassembled WGS sequence"/>
</dbReference>
<evidence type="ECO:0000256" key="3">
    <source>
        <dbReference type="ARBA" id="ARBA00022801"/>
    </source>
</evidence>
<protein>
    <recommendedName>
        <fullName evidence="2 5">Acylphosphatase</fullName>
        <ecNumber evidence="2 5">3.6.1.7</ecNumber>
    </recommendedName>
</protein>
<dbReference type="SUPFAM" id="SSF54975">
    <property type="entry name" value="Acylphosphatase/BLUF domain-like"/>
    <property type="match status" value="1"/>
</dbReference>
<dbReference type="PROSITE" id="PS51160">
    <property type="entry name" value="ACYLPHOSPHATASE_3"/>
    <property type="match status" value="1"/>
</dbReference>
<gene>
    <name evidence="9" type="ORF">BOW53_03920</name>
</gene>
<proteinExistence type="inferred from homology"/>
<keyword evidence="10" id="KW-1185">Reference proteome</keyword>
<dbReference type="PROSITE" id="PS00151">
    <property type="entry name" value="ACYLPHOSPHATASE_2"/>
    <property type="match status" value="1"/>
</dbReference>
<organism evidence="9 10">
    <name type="scientific">Solemya pervernicosa gill symbiont</name>
    <dbReference type="NCBI Taxonomy" id="642797"/>
    <lineage>
        <taxon>Bacteria</taxon>
        <taxon>Pseudomonadati</taxon>
        <taxon>Pseudomonadota</taxon>
        <taxon>Gammaproteobacteria</taxon>
        <taxon>sulfur-oxidizing symbionts</taxon>
    </lineage>
</organism>
<name>A0A1T2L8H6_9GAMM</name>
<reference evidence="9 10" key="1">
    <citation type="submission" date="2016-11" db="EMBL/GenBank/DDBJ databases">
        <title>Mixed transmission modes and dynamic genome evolution in an obligate animal-bacterial symbiosis.</title>
        <authorList>
            <person name="Russell S.L."/>
            <person name="Corbett-Detig R.B."/>
            <person name="Cavanaugh C.M."/>
        </authorList>
    </citation>
    <scope>NUCLEOTIDE SEQUENCE [LARGE SCALE GENOMIC DNA]</scope>
    <source>
        <strain evidence="9">Sveles-Q1</strain>
    </source>
</reference>
<dbReference type="GO" id="GO:0003998">
    <property type="term" value="F:acylphosphatase activity"/>
    <property type="evidence" value="ECO:0007669"/>
    <property type="project" value="UniProtKB-EC"/>
</dbReference>
<comment type="caution">
    <text evidence="9">The sequence shown here is derived from an EMBL/GenBank/DDBJ whole genome shotgun (WGS) entry which is preliminary data.</text>
</comment>
<evidence type="ECO:0000313" key="9">
    <source>
        <dbReference type="EMBL" id="OOZ41403.1"/>
    </source>
</evidence>
<evidence type="ECO:0000256" key="4">
    <source>
        <dbReference type="ARBA" id="ARBA00047645"/>
    </source>
</evidence>
<evidence type="ECO:0000256" key="7">
    <source>
        <dbReference type="RuleBase" id="RU004168"/>
    </source>
</evidence>
<dbReference type="InterPro" id="IPR036046">
    <property type="entry name" value="Acylphosphatase-like_dom_sf"/>
</dbReference>
<dbReference type="InterPro" id="IPR001792">
    <property type="entry name" value="Acylphosphatase-like_dom"/>
</dbReference>